<dbReference type="STRING" id="95161.SAMN05660874_00146"/>
<dbReference type="RefSeq" id="WP_093412912.1">
    <property type="nucleotide sequence ID" value="NZ_FOZX01000001.1"/>
</dbReference>
<dbReference type="EMBL" id="FOZX01000001">
    <property type="protein sequence ID" value="SFS31694.1"/>
    <property type="molecule type" value="Genomic_DNA"/>
</dbReference>
<evidence type="ECO:0000313" key="2">
    <source>
        <dbReference type="EMBL" id="SFS31694.1"/>
    </source>
</evidence>
<name>A0A1I6NUX1_9PSEU</name>
<reference evidence="3" key="1">
    <citation type="submission" date="2016-10" db="EMBL/GenBank/DDBJ databases">
        <authorList>
            <person name="Varghese N."/>
            <person name="Submissions S."/>
        </authorList>
    </citation>
    <scope>NUCLEOTIDE SEQUENCE [LARGE SCALE GENOMIC DNA]</scope>
    <source>
        <strain evidence="3">DSM 44771</strain>
    </source>
</reference>
<dbReference type="Proteomes" id="UP000198852">
    <property type="component" value="Unassembled WGS sequence"/>
</dbReference>
<keyword evidence="1" id="KW-0175">Coiled coil</keyword>
<keyword evidence="3" id="KW-1185">Reference proteome</keyword>
<proteinExistence type="predicted"/>
<sequence>MRKNRRPHELVTSVPQDRLADELVGQLARTVGGQAAYCVPAADRPEGYQVVASSSESIRSGLERDSFREPVRGGGVLLIAGARRWGAKEQAAVRETAGWLAVTSDVARLRADRDEADERFRALRGEVTAARERLAHVRDLERRRLVRSITTSTLRDLDDLRRRLRGFGEQLAEGGEMARISEIGAAVDEMLDTFRTVVRGVYPAMLPDKGPQAALEELAATLPHPVRFTGDLGRRVGWQIESGFYHAVAAVLNLLAGDGIHRDDPAVAVEFGRDEELRARLRADVGVLSAADLRAALHQDAERIGVLGGALECGVTDGFAVVSVRLADRTSSAITSQGEGSALFQRVSDLVKQGQEAAGAGPARARWDALAARLVQPPRLAVVADADGADPSELDSASLLGVTVVFAEGPADRELAEELLADDGPRGSVDAVLCRVPPSPEFRAVLRRAAQRVELSESACVDDVARRLVTWAPVIAARRAITSARGLLPGLPADHPLRWSVDRIAAESHEITELDLLDELLGGETRLLRGVAADAARLLGAEGTDPRSRLGLEPEANDEQVSVAAQRAAHRWRTHAVRPITGGRDASVCDVLIRTAEGLLSGERAR</sequence>
<evidence type="ECO:0000313" key="3">
    <source>
        <dbReference type="Proteomes" id="UP000198852"/>
    </source>
</evidence>
<dbReference type="OrthoDB" id="5242012at2"/>
<accession>A0A1I6NUX1</accession>
<gene>
    <name evidence="2" type="ORF">SAMN05660874_00146</name>
</gene>
<feature type="coiled-coil region" evidence="1">
    <location>
        <begin position="106"/>
        <end position="133"/>
    </location>
</feature>
<protein>
    <submittedName>
        <fullName evidence="2">Uncharacterized protein</fullName>
    </submittedName>
</protein>
<dbReference type="AlphaFoldDB" id="A0A1I6NUX1"/>
<evidence type="ECO:0000256" key="1">
    <source>
        <dbReference type="SAM" id="Coils"/>
    </source>
</evidence>
<organism evidence="2 3">
    <name type="scientific">Saccharopolyspora flava</name>
    <dbReference type="NCBI Taxonomy" id="95161"/>
    <lineage>
        <taxon>Bacteria</taxon>
        <taxon>Bacillati</taxon>
        <taxon>Actinomycetota</taxon>
        <taxon>Actinomycetes</taxon>
        <taxon>Pseudonocardiales</taxon>
        <taxon>Pseudonocardiaceae</taxon>
        <taxon>Saccharopolyspora</taxon>
    </lineage>
</organism>